<name>A0A421BK44_9RHOB</name>
<keyword evidence="2" id="KW-1185">Reference proteome</keyword>
<protein>
    <submittedName>
        <fullName evidence="1">Uncharacterized protein</fullName>
    </submittedName>
</protein>
<comment type="caution">
    <text evidence="1">The sequence shown here is derived from an EMBL/GenBank/DDBJ whole genome shotgun (WGS) entry which is preliminary data.</text>
</comment>
<accession>A0A421BK44</accession>
<organism evidence="1 2">
    <name type="scientific">Paenirhodobacter hankyongi</name>
    <dbReference type="NCBI Taxonomy" id="2294033"/>
    <lineage>
        <taxon>Bacteria</taxon>
        <taxon>Pseudomonadati</taxon>
        <taxon>Pseudomonadota</taxon>
        <taxon>Alphaproteobacteria</taxon>
        <taxon>Rhodobacterales</taxon>
        <taxon>Rhodobacter group</taxon>
        <taxon>Paenirhodobacter</taxon>
    </lineage>
</organism>
<dbReference type="EMBL" id="RCHI01000020">
    <property type="protein sequence ID" value="RLL62688.1"/>
    <property type="molecule type" value="Genomic_DNA"/>
</dbReference>
<dbReference type="RefSeq" id="WP_121534761.1">
    <property type="nucleotide sequence ID" value="NZ_RCHI01000020.1"/>
</dbReference>
<proteinExistence type="predicted"/>
<sequence length="125" mass="13439">MVWANAAEEISTALIPLDADPQAADPVYLQSRCRDFVTVVQALKMIAESNPVTGRNAAAGAAFEWATRVDGEASFPLAVPRGEDDGFGQIYLDAFSPIDARTPEPKAAIYARDKATCAPLLKMLR</sequence>
<dbReference type="AlphaFoldDB" id="A0A421BK44"/>
<reference evidence="1 2" key="1">
    <citation type="submission" date="2018-10" db="EMBL/GenBank/DDBJ databases">
        <title>Rhodobacter sp . BO-81.</title>
        <authorList>
            <person name="Im W.T."/>
        </authorList>
    </citation>
    <scope>NUCLEOTIDE SEQUENCE [LARGE SCALE GENOMIC DNA]</scope>
    <source>
        <strain evidence="1 2">BO-81</strain>
    </source>
</reference>
<dbReference type="Proteomes" id="UP000279673">
    <property type="component" value="Unassembled WGS sequence"/>
</dbReference>
<gene>
    <name evidence="1" type="ORF">DYS74_16450</name>
</gene>
<evidence type="ECO:0000313" key="1">
    <source>
        <dbReference type="EMBL" id="RLL62688.1"/>
    </source>
</evidence>
<evidence type="ECO:0000313" key="2">
    <source>
        <dbReference type="Proteomes" id="UP000279673"/>
    </source>
</evidence>